<dbReference type="InterPro" id="IPR000436">
    <property type="entry name" value="Sushi_SCR_CCP_dom"/>
</dbReference>
<keyword evidence="14" id="KW-0768">Sushi</keyword>
<feature type="domain" description="EGF-like" evidence="16">
    <location>
        <begin position="1505"/>
        <end position="1541"/>
    </location>
</feature>
<feature type="domain" description="EGF-like" evidence="16">
    <location>
        <begin position="1777"/>
        <end position="1814"/>
    </location>
</feature>
<dbReference type="InterPro" id="IPR000742">
    <property type="entry name" value="EGF"/>
</dbReference>
<evidence type="ECO:0000259" key="16">
    <source>
        <dbReference type="PROSITE" id="PS50026"/>
    </source>
</evidence>
<proteinExistence type="predicted"/>
<dbReference type="Pfam" id="PF00084">
    <property type="entry name" value="Sushi"/>
    <property type="match status" value="7"/>
</dbReference>
<dbReference type="FunFam" id="2.10.25.10:FF:000143">
    <property type="entry name" value="Protein crumbs 1"/>
    <property type="match status" value="1"/>
</dbReference>
<dbReference type="InterPro" id="IPR009030">
    <property type="entry name" value="Growth_fac_rcpt_cys_sf"/>
</dbReference>
<feature type="disulfide bond" evidence="13">
    <location>
        <begin position="1531"/>
        <end position="1540"/>
    </location>
</feature>
<dbReference type="SUPFAM" id="SSF57196">
    <property type="entry name" value="EGF/Laminin"/>
    <property type="match status" value="15"/>
</dbReference>
<sequence length="3132" mass="339347">MDASSTNVSNIQQYNTICKSSCNLGYTPQYSITRRCMEDGSWDGINQLCQDVTDPEVTCPSDQILYADFNQLEATFLADKWEPVQATDAGDTLTAELFKVDSNLVFGSTLSEGEHSVEYQAEDNARNRGSCSFDLDIKVTRCPPLFVPPNGELTMESGSGSCTGGAIYGSECLVSCELGYKLSVETEDESVSLFCNRPSSTTTVGVWTDTLPSCNRIECKIPSVSSGSVSGCPISALYGDPCYFRCNDGFKTSEGLKSSTRVCQDNKAFDGQDFQCDVPVRCPTLSAPNNGSVTPEMCTHPDGVLFNTLCSFSCDNGYLQNGVYQKTCLDTAKWNDMREVTCTDNEAPVFSPPCPINLPGPFNADEGYTYATIHNISDLEPEASDNSGDFSLTLKSMIPIENKFPETPTRLTYNAIDSEGNLAVCDVIVHVTVFRCPRLQAPFHGSVVNCSVSPVYGSHCSFSCDEGYDLVGSETRTCELSGDYGPASWTGTEPVCQAKKCEALATPENAVKSGCINNPPNTEDYGTQCIFYCLYGFEGVGDSSSICQADETWTRESFNCIPASCKVLEAPDEGSVTPEECSMAPVFGQSCVVSCNPGYQLDPPNFSVLSCQGNGKWAPGNLMGTTCKDIQSPSFSPCPQNLPPFIARREETLVNVTWNITATDNSGKKPTIVCDNEPGLMEEGDFEVRCTATDDDNNVKTCTFDVAVQVHKCRPYVLPSFAEFAGECDTIWGAECNITCNPGYHLTGSSTVTCEVDGSKTRWTAQTTPRCEAIQCNHLELPEHVNINPSLCAGPVNVSVGTMCTPYCPTGRHLQGDGSPIVCESDGQWNRFINASSEDLACLDITAPILTLCPSPIPVTRTEAWGVQVSFTPPTATDSLDGSSLIVTTSPSDLTSPYNVTQDTTFIYTFSDNAGNQVNCSFPIYVQDELSPVLVSCPNDTEELTSQQETEVTWDPPEFFEPTGDQLDISCNYDNGTATLAINQNHLIECRATNQDNGKTTTCSFIISVKSKSCRGLDPPENGALACDGWSDGKFCDLFCNDKFDVPIQGFDNQYVCGLSGIWIPNDIIPDCTESRRGRRINLPSELFYFSGSCGTSETQLAIAAAFLESFQSSSFGGSCTEDDECTVNNVRVTCGPSSRRRRKRRSRRRQMDTPVDLGTWEEHMHFQHLFSKIRKRSALNFEIVIGFYIETNLMVDVGQTDYDAALDAEEKMIGLVETLIEGGQLDLSSSVDNFTAVLDESSFNYEYVELVCAPPYTVNNDIYRCVPCGRGSYYGNETQECMLCEVGTYQDTHGEFTCHQCPEGQSTIGVGSKNVTQCIDICQPGYSSFTGLAPCNHCPIGSYQEEFFATECTSCPVGTTTLNKGSTSSLKCNEFCAAGEYSPSGFVPCMPCPLGTYQSGTQRSTCHQCPGETTTMKTGSTDASMCVDIDECESQPCQHDASCLDGINSFTCICGLGYTGSTCGDQILPCDSDPCLNGASCVDEVNQFTCMCAPGYTGSVCETEIDYCDPRPCKNNATCKSSQGHFECFCLFGFDGETCSNEIDYCVDTPCQNSASCVISELSAAGYKCICAEGYTGENCSSNIDECKSSPCLNDGNCTDGINSFTCSCTTGYNGFICDDDIDLCADWNCQNGGTCKDLGKRAVCACPKAYAGQFCDEVRTACSDSPCINGGTCTAVDDTTLAFDCTCTEGYIGQTCETEVNFCQPDPCRNGATCEDQPTTYICHCPDGFTGKTCAQDISWCDDNPCGLNATCIEEPLSFRCLCDVSYSGERCEEVLTVCDAQDPCLNGATCSGDSLTFQCQCPPAYQGLLCEHEINPCATSPCLNGGTCVKDLQSYRCDCAAGFEGIHCEGNQDECASEPCEHGTCIDGINSFSCDCEAGYTGHTCSEDKFCDANPCQNGGSCENLNTRYRCSCAPGFRGTTCSRQIDYCRRNPCTSGNTVGCENLIGGYTCVCKDGFTGLKCESEINECEMSPSPCQNDGRCINQWGTFTCQCQLGFTGNLCDINIDDCVSHGCESGASCVDGINSYSCLCTEGTYGLWCQLKSTPCDNNPCYNGGVCTVNQDGFLCECLSGFTGPSCEVDIDDCVNHRCASGSTCEDQWDSYSCICPQGITGDLCDQEIDDCLCDPCQHGATCIDGRSSVTCTCTSGFKGKFCEVDIMECSSDPCANSGTCIEGTDRYDCQCAEGYWGTTCKEFISSCVSNPCKYNGTCTDGFMQYMCTCAAGYTGDTCETVIPDNYDLRLNDQMASISFSASVVDGSPNLTLSLWVKVQMAYPNKQLLDMRIGNFKFSVQNPCSLAFIQTGENSSSSTLSVCDDGWHHMLLVFRDSGRWSAAVDGSHVMSQDDDARQYNLSGTMHLYFGTDELEQGDSIYMTGINVWSGYVSEDVLSKVTSECLPQLYGNIISWTDFDSHQAFPTTSSTPSMCDDTDECESLTPCQNGGTCVDKLRSYTCLCLEDYEGINCEKFIDLCNNESCENGGSCATVNRTTHCSCPDRFFGEFCELEIINGGWSNWLPWSPCSVPCEGGTRNTSRECTNPPPNDYGQPCHGENTKQEPCNIQDCPGCIRLQAPENATLNCWSEGETKKCTVSCNSPDMSFLRPVESEYSCSPESDYKWNHENEYNRRASLPACKETMSPDAVEAKGTFAYPGANCDSDEDQENLMESFKSTYSANSNGIGCKKCALSNVQVNNCGSSRKKRASEDLPITISFTVNINDTDSNTTVAESFDALNTGFENLLENGSFSLMVNGELIRVDLNQSTGDVSITCPQGSGWSDNANCVTCSVGNFAYIVPNTTAVLCIPCLLHTYQDQEGQAECTPCPAGLITNDPGADDISYCIEPCPLGHYQDVWSDPSNTTCIQCPLDTYQNETGQESCFPCPTGYITLEPGATNASDCVAVCNAGHYVDLSNKTNPQCPPCLLNTFLDLDVHQEQECIPCAPGMITIQNGSSQSTDCLVSCMPGSYLESSSCTPCPLNTYQDQTNHREESCILCPSNLITLNESSDSLANCTDPQEPGSPFITGQNNLVTIVVIVVVVILVLLVISLAAASCYKKKNNRYTKRSSSITPTPHLPMYEIEDSRESSNPHVGIGQDNVYTEQHGFMSSSCDQVDNESAPYCQTPVENFRTNFEVDE</sequence>
<dbReference type="OrthoDB" id="6162024at2759"/>
<feature type="domain" description="EGF-like" evidence="16">
    <location>
        <begin position="1854"/>
        <end position="1889"/>
    </location>
</feature>
<dbReference type="InterPro" id="IPR011641">
    <property type="entry name" value="Tyr-kin_ephrin_A/B_rcpt-like"/>
</dbReference>
<dbReference type="InterPro" id="IPR013032">
    <property type="entry name" value="EGF-like_CS"/>
</dbReference>
<dbReference type="FunFam" id="2.10.25.10:FF:000472">
    <property type="entry name" value="Uncharacterized protein, isoform A"/>
    <property type="match status" value="5"/>
</dbReference>
<dbReference type="Pfam" id="PF02494">
    <property type="entry name" value="HYR"/>
    <property type="match status" value="3"/>
</dbReference>
<feature type="disulfide bond" evidence="13">
    <location>
        <begin position="1956"/>
        <end position="1965"/>
    </location>
</feature>
<comment type="subcellular location">
    <subcellularLocation>
        <location evidence="1">Membrane</location>
        <topology evidence="1">Single-pass type I membrane protein</topology>
    </subcellularLocation>
    <subcellularLocation>
        <location evidence="2">Secreted</location>
    </subcellularLocation>
</comment>
<feature type="domain" description="HYR" evidence="17">
    <location>
        <begin position="929"/>
        <end position="1011"/>
    </location>
</feature>
<dbReference type="CDD" id="cd00033">
    <property type="entry name" value="CCP"/>
    <property type="match status" value="5"/>
</dbReference>
<dbReference type="PANTHER" id="PTHR12916:SF4">
    <property type="entry name" value="UNINFLATABLE, ISOFORM C"/>
    <property type="match status" value="1"/>
</dbReference>
<feature type="domain" description="EGF-like" evidence="16">
    <location>
        <begin position="1701"/>
        <end position="1737"/>
    </location>
</feature>
<dbReference type="InterPro" id="IPR036383">
    <property type="entry name" value="TSP1_rpt_sf"/>
</dbReference>
<evidence type="ECO:0000256" key="10">
    <source>
        <dbReference type="ARBA" id="ARBA00022989"/>
    </source>
</evidence>
<dbReference type="FunFam" id="2.20.100.10:FF:000067">
    <property type="entry name" value="Hemicentin 1"/>
    <property type="match status" value="1"/>
</dbReference>
<dbReference type="InterPro" id="IPR000884">
    <property type="entry name" value="TSP1_rpt"/>
</dbReference>
<dbReference type="SMART" id="SM00209">
    <property type="entry name" value="TSP1"/>
    <property type="match status" value="1"/>
</dbReference>
<dbReference type="FunFam" id="2.10.50.10:FF:000032">
    <property type="entry name" value="Uncharacterized protein, isoform A"/>
    <property type="match status" value="2"/>
</dbReference>
<feature type="domain" description="Sushi" evidence="18">
    <location>
        <begin position="563"/>
        <end position="629"/>
    </location>
</feature>
<dbReference type="SMART" id="SM00032">
    <property type="entry name" value="CCP"/>
    <property type="match status" value="10"/>
</dbReference>
<dbReference type="InterPro" id="IPR049883">
    <property type="entry name" value="NOTCH1_EGF-like"/>
</dbReference>
<evidence type="ECO:0000256" key="13">
    <source>
        <dbReference type="PROSITE-ProRule" id="PRU00076"/>
    </source>
</evidence>
<feature type="disulfide bond" evidence="13">
    <location>
        <begin position="1937"/>
        <end position="1954"/>
    </location>
</feature>
<name>A0A7M7P8B6_STRPU</name>
<feature type="disulfide bond" evidence="13">
    <location>
        <begin position="1858"/>
        <end position="1868"/>
    </location>
</feature>
<evidence type="ECO:0000313" key="20">
    <source>
        <dbReference type="Proteomes" id="UP000007110"/>
    </source>
</evidence>
<feature type="disulfide bond" evidence="13">
    <location>
        <begin position="2224"/>
        <end position="2233"/>
    </location>
</feature>
<evidence type="ECO:0000259" key="17">
    <source>
        <dbReference type="PROSITE" id="PS50825"/>
    </source>
</evidence>
<feature type="domain" description="EGF-like" evidence="16">
    <location>
        <begin position="1968"/>
        <end position="2006"/>
    </location>
</feature>
<organism evidence="19 20">
    <name type="scientific">Strongylocentrotus purpuratus</name>
    <name type="common">Purple sea urchin</name>
    <dbReference type="NCBI Taxonomy" id="7668"/>
    <lineage>
        <taxon>Eukaryota</taxon>
        <taxon>Metazoa</taxon>
        <taxon>Echinodermata</taxon>
        <taxon>Eleutherozoa</taxon>
        <taxon>Echinozoa</taxon>
        <taxon>Echinoidea</taxon>
        <taxon>Euechinoidea</taxon>
        <taxon>Echinacea</taxon>
        <taxon>Camarodonta</taxon>
        <taxon>Echinidea</taxon>
        <taxon>Strongylocentrotidae</taxon>
        <taxon>Strongylocentrotus</taxon>
    </lineage>
</organism>
<feature type="domain" description="Sushi" evidence="18">
    <location>
        <begin position="280"/>
        <end position="344"/>
    </location>
</feature>
<feature type="disulfide bond" evidence="13">
    <location>
        <begin position="2148"/>
        <end position="2157"/>
    </location>
</feature>
<feature type="disulfide bond" evidence="13">
    <location>
        <begin position="1648"/>
        <end position="1657"/>
    </location>
</feature>
<feature type="domain" description="EGF-like" evidence="16">
    <location>
        <begin position="1543"/>
        <end position="1582"/>
    </location>
</feature>
<feature type="domain" description="EGF-like" evidence="16">
    <location>
        <begin position="2160"/>
        <end position="2196"/>
    </location>
</feature>
<dbReference type="RefSeq" id="XP_030846647.1">
    <property type="nucleotide sequence ID" value="XM_030990787.1"/>
</dbReference>
<dbReference type="SUPFAM" id="SSF57184">
    <property type="entry name" value="Growth factor receptor domain"/>
    <property type="match status" value="4"/>
</dbReference>
<feature type="domain" description="EGF-like" evidence="16">
    <location>
        <begin position="2046"/>
        <end position="2082"/>
    </location>
</feature>
<feature type="disulfide bond" evidence="13">
    <location>
        <begin position="2495"/>
        <end position="2504"/>
    </location>
</feature>
<feature type="domain" description="EGF-like" evidence="16">
    <location>
        <begin position="2122"/>
        <end position="2158"/>
    </location>
</feature>
<dbReference type="PROSITE" id="PS00022">
    <property type="entry name" value="EGF_1"/>
    <property type="match status" value="24"/>
</dbReference>
<keyword evidence="4" id="KW-0964">Secreted</keyword>
<evidence type="ECO:0000256" key="2">
    <source>
        <dbReference type="ARBA" id="ARBA00004613"/>
    </source>
</evidence>
<evidence type="ECO:0000256" key="6">
    <source>
        <dbReference type="ARBA" id="ARBA00022692"/>
    </source>
</evidence>
<feature type="disulfide bond" evidence="13">
    <location>
        <begin position="1765"/>
        <end position="1774"/>
    </location>
</feature>
<feature type="disulfide bond" evidence="13">
    <location>
        <begin position="1842"/>
        <end position="1851"/>
    </location>
</feature>
<dbReference type="SMART" id="SM00179">
    <property type="entry name" value="EGF_CA"/>
    <property type="match status" value="23"/>
</dbReference>
<feature type="disulfide bond" evidence="13">
    <location>
        <begin position="1493"/>
        <end position="1502"/>
    </location>
</feature>
<dbReference type="FunFam" id="2.10.25.10:FF:000525">
    <property type="entry name" value="Fat-like cadherin-related tumor suppressor homolog"/>
    <property type="match status" value="1"/>
</dbReference>
<dbReference type="InterPro" id="IPR003410">
    <property type="entry name" value="HYR_dom"/>
</dbReference>
<dbReference type="SUPFAM" id="SSF49899">
    <property type="entry name" value="Concanavalin A-like lectins/glucanases"/>
    <property type="match status" value="1"/>
</dbReference>
<dbReference type="PANTHER" id="PTHR12916">
    <property type="entry name" value="CYTOCHROME C OXIDASE POLYPEPTIDE VIC-2"/>
    <property type="match status" value="1"/>
</dbReference>
<dbReference type="OMA" id="DISCSHQ"/>
<dbReference type="Gene3D" id="2.10.25.10">
    <property type="entry name" value="Laminin"/>
    <property type="match status" value="23"/>
</dbReference>
<dbReference type="SMART" id="SM00181">
    <property type="entry name" value="EGF"/>
    <property type="match status" value="24"/>
</dbReference>
<dbReference type="Pfam" id="PF07699">
    <property type="entry name" value="Ephrin_rec_like"/>
    <property type="match status" value="6"/>
</dbReference>
<feature type="domain" description="Sushi" evidence="18">
    <location>
        <begin position="140"/>
        <end position="216"/>
    </location>
</feature>
<evidence type="ECO:0000259" key="18">
    <source>
        <dbReference type="PROSITE" id="PS50923"/>
    </source>
</evidence>
<dbReference type="SMART" id="SM01411">
    <property type="entry name" value="Ephrin_rec_like"/>
    <property type="match status" value="7"/>
</dbReference>
<feature type="domain" description="EGF-like" evidence="16">
    <location>
        <begin position="1816"/>
        <end position="1852"/>
    </location>
</feature>
<dbReference type="FunFam" id="2.10.25.10:FF:000006">
    <property type="entry name" value="Versican core protein-like isoform 1"/>
    <property type="match status" value="1"/>
</dbReference>
<feature type="domain" description="EGF-like" evidence="16">
    <location>
        <begin position="2084"/>
        <end position="2120"/>
    </location>
</feature>
<keyword evidence="10 15" id="KW-1133">Transmembrane helix</keyword>
<dbReference type="GO" id="GO:0007219">
    <property type="term" value="P:Notch signaling pathway"/>
    <property type="evidence" value="ECO:0007669"/>
    <property type="project" value="UniProtKB-KW"/>
</dbReference>
<feature type="disulfide bond" evidence="13">
    <location>
        <begin position="1455"/>
        <end position="1464"/>
    </location>
</feature>
<dbReference type="PROSITE" id="PS50026">
    <property type="entry name" value="EGF_3"/>
    <property type="match status" value="23"/>
</dbReference>
<dbReference type="InterPro" id="IPR001881">
    <property type="entry name" value="EGF-like_Ca-bd_dom"/>
</dbReference>
<feature type="disulfide bond" evidence="13">
    <location>
        <begin position="1996"/>
        <end position="2005"/>
    </location>
</feature>
<dbReference type="SUPFAM" id="SSF57535">
    <property type="entry name" value="Complement control module/SCR domain"/>
    <property type="match status" value="9"/>
</dbReference>
<feature type="disulfide bond" evidence="13">
    <location>
        <begin position="2034"/>
        <end position="2043"/>
    </location>
</feature>
<evidence type="ECO:0000313" key="19">
    <source>
        <dbReference type="EnsemblMetazoa" id="XP_030846647"/>
    </source>
</evidence>
<dbReference type="Pfam" id="PF00008">
    <property type="entry name" value="EGF"/>
    <property type="match status" value="14"/>
</dbReference>
<keyword evidence="8" id="KW-0677">Repeat</keyword>
<feature type="disulfide bond" evidence="13">
    <location>
        <begin position="2457"/>
        <end position="2466"/>
    </location>
</feature>
<feature type="domain" description="Sushi" evidence="18">
    <location>
        <begin position="711"/>
        <end position="773"/>
    </location>
</feature>
<dbReference type="InterPro" id="IPR013320">
    <property type="entry name" value="ConA-like_dom_sf"/>
</dbReference>
<dbReference type="Pfam" id="PF12661">
    <property type="entry name" value="hEGF"/>
    <property type="match status" value="6"/>
</dbReference>
<dbReference type="Gene3D" id="2.10.50.10">
    <property type="entry name" value="Tumor Necrosis Factor Receptor, subunit A, domain 2"/>
    <property type="match status" value="6"/>
</dbReference>
<evidence type="ECO:0000256" key="7">
    <source>
        <dbReference type="ARBA" id="ARBA00022729"/>
    </source>
</evidence>
<feature type="transmembrane region" description="Helical" evidence="15">
    <location>
        <begin position="3026"/>
        <end position="3051"/>
    </location>
</feature>
<dbReference type="PROSITE" id="PS50923">
    <property type="entry name" value="SUSHI"/>
    <property type="match status" value="6"/>
</dbReference>
<dbReference type="InterPro" id="IPR018097">
    <property type="entry name" value="EGF_Ca-bd_CS"/>
</dbReference>
<evidence type="ECO:0000256" key="3">
    <source>
        <dbReference type="ARBA" id="ARBA00022473"/>
    </source>
</evidence>
<keyword evidence="5 13" id="KW-0245">EGF-like domain</keyword>
<feature type="domain" description="HYR" evidence="17">
    <location>
        <begin position="628"/>
        <end position="710"/>
    </location>
</feature>
<dbReference type="FunFam" id="2.10.25.10:FF:000095">
    <property type="entry name" value="Notch, isoform B"/>
    <property type="match status" value="2"/>
</dbReference>
<protein>
    <submittedName>
        <fullName evidence="19">Uncharacterized protein</fullName>
    </submittedName>
</protein>
<feature type="disulfide bond" evidence="13">
    <location>
        <begin position="1916"/>
        <end position="1925"/>
    </location>
</feature>
<evidence type="ECO:0000256" key="8">
    <source>
        <dbReference type="ARBA" id="ARBA00022737"/>
    </source>
</evidence>
<feature type="domain" description="Sushi" evidence="18">
    <location>
        <begin position="499"/>
        <end position="562"/>
    </location>
</feature>
<evidence type="ECO:0000256" key="9">
    <source>
        <dbReference type="ARBA" id="ARBA00022976"/>
    </source>
</evidence>
<reference evidence="19" key="2">
    <citation type="submission" date="2021-01" db="UniProtKB">
        <authorList>
            <consortium name="EnsemblMetazoa"/>
        </authorList>
    </citation>
    <scope>IDENTIFICATION</scope>
</reference>
<dbReference type="PROSITE" id="PS50092">
    <property type="entry name" value="TSP1"/>
    <property type="match status" value="1"/>
</dbReference>
<keyword evidence="11 13" id="KW-1015">Disulfide bond</keyword>
<dbReference type="GO" id="GO:0016020">
    <property type="term" value="C:membrane"/>
    <property type="evidence" value="ECO:0007669"/>
    <property type="project" value="UniProtKB-SubCell"/>
</dbReference>
<keyword evidence="7" id="KW-0732">Signal</keyword>
<feature type="disulfide bond" evidence="13">
    <location>
        <begin position="2186"/>
        <end position="2195"/>
    </location>
</feature>
<evidence type="ECO:0000256" key="15">
    <source>
        <dbReference type="SAM" id="Phobius"/>
    </source>
</evidence>
<dbReference type="Gene3D" id="2.60.120.200">
    <property type="match status" value="1"/>
</dbReference>
<feature type="domain" description="EGF-like" evidence="16">
    <location>
        <begin position="1429"/>
        <end position="1465"/>
    </location>
</feature>
<dbReference type="GO" id="GO:0048732">
    <property type="term" value="P:gland development"/>
    <property type="evidence" value="ECO:0007669"/>
    <property type="project" value="UniProtKB-ARBA"/>
</dbReference>
<feature type="domain" description="EGF-like" evidence="16">
    <location>
        <begin position="2430"/>
        <end position="2467"/>
    </location>
</feature>
<dbReference type="PROSITE" id="PS01187">
    <property type="entry name" value="EGF_CA"/>
    <property type="match status" value="5"/>
</dbReference>
<dbReference type="GeneID" id="754362"/>
<dbReference type="EnsemblMetazoa" id="XM_030990787">
    <property type="protein sequence ID" value="XP_030846647"/>
    <property type="gene ID" value="LOC754362"/>
</dbReference>
<feature type="domain" description="EGF-like" evidence="16">
    <location>
        <begin position="2198"/>
        <end position="2234"/>
    </location>
</feature>
<feature type="domain" description="EGF-like" evidence="16">
    <location>
        <begin position="1467"/>
        <end position="1503"/>
    </location>
</feature>
<evidence type="ECO:0000256" key="11">
    <source>
        <dbReference type="ARBA" id="ARBA00023157"/>
    </source>
</evidence>
<feature type="disulfide bond" evidence="13">
    <location>
        <begin position="1727"/>
        <end position="1736"/>
    </location>
</feature>
<dbReference type="PROSITE" id="PS50825">
    <property type="entry name" value="HYR"/>
    <property type="match status" value="5"/>
</dbReference>
<dbReference type="CDD" id="cd00054">
    <property type="entry name" value="EGF_CA"/>
    <property type="match status" value="18"/>
</dbReference>
<accession>A0A7M7P8B6</accession>
<feature type="disulfide bond" evidence="13">
    <location>
        <begin position="2110"/>
        <end position="2119"/>
    </location>
</feature>
<dbReference type="Pfam" id="PF07645">
    <property type="entry name" value="EGF_CA"/>
    <property type="match status" value="1"/>
</dbReference>
<dbReference type="PROSITE" id="PS01186">
    <property type="entry name" value="EGF_2"/>
    <property type="match status" value="16"/>
</dbReference>
<reference evidence="20" key="1">
    <citation type="submission" date="2015-02" db="EMBL/GenBank/DDBJ databases">
        <title>Genome sequencing for Strongylocentrotus purpuratus.</title>
        <authorList>
            <person name="Murali S."/>
            <person name="Liu Y."/>
            <person name="Vee V."/>
            <person name="English A."/>
            <person name="Wang M."/>
            <person name="Skinner E."/>
            <person name="Han Y."/>
            <person name="Muzny D.M."/>
            <person name="Worley K.C."/>
            <person name="Gibbs R.A."/>
        </authorList>
    </citation>
    <scope>NUCLEOTIDE SEQUENCE</scope>
</reference>
<feature type="disulfide bond" evidence="13">
    <location>
        <begin position="1689"/>
        <end position="1698"/>
    </location>
</feature>
<keyword evidence="3" id="KW-0217">Developmental protein</keyword>
<dbReference type="InterPro" id="IPR035976">
    <property type="entry name" value="Sushi/SCR/CCP_sf"/>
</dbReference>
<dbReference type="Pfam" id="PF13385">
    <property type="entry name" value="Laminin_G_3"/>
    <property type="match status" value="1"/>
</dbReference>
<evidence type="ECO:0000256" key="1">
    <source>
        <dbReference type="ARBA" id="ARBA00004479"/>
    </source>
</evidence>
<feature type="domain" description="HYR" evidence="17">
    <location>
        <begin position="343"/>
        <end position="433"/>
    </location>
</feature>
<feature type="disulfide bond" evidence="13">
    <location>
        <begin position="1610"/>
        <end position="1619"/>
    </location>
</feature>
<evidence type="ECO:0000256" key="4">
    <source>
        <dbReference type="ARBA" id="ARBA00022525"/>
    </source>
</evidence>
<comment type="caution">
    <text evidence="13">Lacks conserved residue(s) required for the propagation of feature annotation.</text>
</comment>
<keyword evidence="9" id="KW-0914">Notch signaling pathway</keyword>
<dbReference type="GO" id="GO:0005509">
    <property type="term" value="F:calcium ion binding"/>
    <property type="evidence" value="ECO:0007669"/>
    <property type="project" value="InterPro"/>
</dbReference>
<feature type="domain" description="EGF-like" evidence="16">
    <location>
        <begin position="1584"/>
        <end position="1620"/>
    </location>
</feature>
<feature type="domain" description="HYR" evidence="17">
    <location>
        <begin position="843"/>
        <end position="928"/>
    </location>
</feature>
<feature type="domain" description="Sushi" evidence="18">
    <location>
        <begin position="434"/>
        <end position="498"/>
    </location>
</feature>
<dbReference type="InParanoid" id="A0A7M7P8B6"/>
<dbReference type="InterPro" id="IPR003645">
    <property type="entry name" value="Fol_N"/>
</dbReference>
<dbReference type="SUPFAM" id="SSF82895">
    <property type="entry name" value="TSP-1 type 1 repeat"/>
    <property type="match status" value="1"/>
</dbReference>
<feature type="domain" description="EGF-like" evidence="16">
    <location>
        <begin position="1739"/>
        <end position="1775"/>
    </location>
</feature>
<keyword evidence="20" id="KW-1185">Reference proteome</keyword>
<evidence type="ECO:0000256" key="14">
    <source>
        <dbReference type="PROSITE-ProRule" id="PRU00302"/>
    </source>
</evidence>
<dbReference type="KEGG" id="spu:754362"/>
<dbReference type="SMART" id="SM00274">
    <property type="entry name" value="FOLN"/>
    <property type="match status" value="5"/>
</dbReference>
<dbReference type="GO" id="GO:0005576">
    <property type="term" value="C:extracellular region"/>
    <property type="evidence" value="ECO:0007669"/>
    <property type="project" value="UniProtKB-SubCell"/>
</dbReference>
<feature type="domain" description="EGF-like" evidence="16">
    <location>
        <begin position="2008"/>
        <end position="2044"/>
    </location>
</feature>
<dbReference type="Gene3D" id="2.20.100.10">
    <property type="entry name" value="Thrombospondin type-1 (TSP1) repeat"/>
    <property type="match status" value="1"/>
</dbReference>
<dbReference type="PROSITE" id="PS00010">
    <property type="entry name" value="ASX_HYDROXYL"/>
    <property type="match status" value="12"/>
</dbReference>
<feature type="domain" description="EGF-like" evidence="16">
    <location>
        <begin position="2469"/>
        <end position="2505"/>
    </location>
</feature>
<dbReference type="Proteomes" id="UP000007110">
    <property type="component" value="Unassembled WGS sequence"/>
</dbReference>
<dbReference type="InterPro" id="IPR000152">
    <property type="entry name" value="EGF-type_Asp/Asn_hydroxyl_site"/>
</dbReference>
<keyword evidence="6 15" id="KW-0812">Transmembrane</keyword>
<feature type="domain" description="EGF-like" evidence="16">
    <location>
        <begin position="1660"/>
        <end position="1699"/>
    </location>
</feature>
<dbReference type="FunFam" id="2.10.50.10:FF:000018">
    <property type="entry name" value="Sushi, von Willebrand factor type A, EGF and pentraxin domain-containing 1"/>
    <property type="match status" value="2"/>
</dbReference>
<evidence type="ECO:0000256" key="12">
    <source>
        <dbReference type="ARBA" id="ARBA00023180"/>
    </source>
</evidence>
<feature type="disulfide bond" evidence="14">
    <location>
        <begin position="533"/>
        <end position="560"/>
    </location>
</feature>
<feature type="domain" description="HYR" evidence="17">
    <location>
        <begin position="50"/>
        <end position="139"/>
    </location>
</feature>
<feature type="domain" description="EGF-like" evidence="16">
    <location>
        <begin position="1890"/>
        <end position="1926"/>
    </location>
</feature>
<keyword evidence="12" id="KW-0325">Glycoprotein</keyword>
<feature type="disulfide bond" evidence="13">
    <location>
        <begin position="1804"/>
        <end position="1813"/>
    </location>
</feature>
<feature type="disulfide bond" evidence="13">
    <location>
        <begin position="2072"/>
        <end position="2081"/>
    </location>
</feature>
<feature type="domain" description="EGF-like" evidence="16">
    <location>
        <begin position="1622"/>
        <end position="1658"/>
    </location>
</feature>
<dbReference type="FunFam" id="2.10.25.10:FF:000122">
    <property type="entry name" value="Protein crumbs homolog 2"/>
    <property type="match status" value="2"/>
</dbReference>
<dbReference type="FunFam" id="2.10.25.10:FF:000712">
    <property type="entry name" value="Uncharacterized protein"/>
    <property type="match status" value="1"/>
</dbReference>
<dbReference type="Gene3D" id="2.10.70.10">
    <property type="entry name" value="Complement Module, domain 1"/>
    <property type="match status" value="9"/>
</dbReference>
<feature type="domain" description="EGF-like" evidence="16">
    <location>
        <begin position="1928"/>
        <end position="1966"/>
    </location>
</feature>
<evidence type="ECO:0000256" key="5">
    <source>
        <dbReference type="ARBA" id="ARBA00022536"/>
    </source>
</evidence>
<keyword evidence="15" id="KW-0472">Membrane</keyword>
<dbReference type="GO" id="GO:0003002">
    <property type="term" value="P:regionalization"/>
    <property type="evidence" value="ECO:0007669"/>
    <property type="project" value="UniProtKB-ARBA"/>
</dbReference>
<feature type="disulfide bond" evidence="13">
    <location>
        <begin position="1572"/>
        <end position="1581"/>
    </location>
</feature>
<feature type="disulfide bond" evidence="13">
    <location>
        <begin position="1879"/>
        <end position="1888"/>
    </location>
</feature>